<dbReference type="EMBL" id="CM045764">
    <property type="protein sequence ID" value="KAI8008798.1"/>
    <property type="molecule type" value="Genomic_DNA"/>
</dbReference>
<evidence type="ECO:0000313" key="1">
    <source>
        <dbReference type="EMBL" id="KAI8008798.1"/>
    </source>
</evidence>
<accession>A0ACC0H7C1</accession>
<sequence>MTINLIFVHHMQNQHHYELMQVMILEKTSMPPLDMLAKRVKTTARECLKMPAKRMPMAELFLVVALRILTL</sequence>
<evidence type="ECO:0000313" key="2">
    <source>
        <dbReference type="Proteomes" id="UP001060215"/>
    </source>
</evidence>
<name>A0ACC0H7C1_9ERIC</name>
<organism evidence="1 2">
    <name type="scientific">Camellia lanceoleosa</name>
    <dbReference type="NCBI Taxonomy" id="1840588"/>
    <lineage>
        <taxon>Eukaryota</taxon>
        <taxon>Viridiplantae</taxon>
        <taxon>Streptophyta</taxon>
        <taxon>Embryophyta</taxon>
        <taxon>Tracheophyta</taxon>
        <taxon>Spermatophyta</taxon>
        <taxon>Magnoliopsida</taxon>
        <taxon>eudicotyledons</taxon>
        <taxon>Gunneridae</taxon>
        <taxon>Pentapetalae</taxon>
        <taxon>asterids</taxon>
        <taxon>Ericales</taxon>
        <taxon>Theaceae</taxon>
        <taxon>Camellia</taxon>
    </lineage>
</organism>
<gene>
    <name evidence="1" type="ORF">LOK49_LG07G01595</name>
</gene>
<dbReference type="Proteomes" id="UP001060215">
    <property type="component" value="Chromosome 7"/>
</dbReference>
<comment type="caution">
    <text evidence="1">The sequence shown here is derived from an EMBL/GenBank/DDBJ whole genome shotgun (WGS) entry which is preliminary data.</text>
</comment>
<protein>
    <submittedName>
        <fullName evidence="1">Uncharacterized protein</fullName>
    </submittedName>
</protein>
<keyword evidence="2" id="KW-1185">Reference proteome</keyword>
<reference evidence="1 2" key="1">
    <citation type="journal article" date="2022" name="Plant J.">
        <title>Chromosome-level genome of Camellia lanceoleosa provides a valuable resource for understanding genome evolution and self-incompatibility.</title>
        <authorList>
            <person name="Gong W."/>
            <person name="Xiao S."/>
            <person name="Wang L."/>
            <person name="Liao Z."/>
            <person name="Chang Y."/>
            <person name="Mo W."/>
            <person name="Hu G."/>
            <person name="Li W."/>
            <person name="Zhao G."/>
            <person name="Zhu H."/>
            <person name="Hu X."/>
            <person name="Ji K."/>
            <person name="Xiang X."/>
            <person name="Song Q."/>
            <person name="Yuan D."/>
            <person name="Jin S."/>
            <person name="Zhang L."/>
        </authorList>
    </citation>
    <scope>NUCLEOTIDE SEQUENCE [LARGE SCALE GENOMIC DNA]</scope>
    <source>
        <strain evidence="1">SQ_2022a</strain>
    </source>
</reference>
<proteinExistence type="predicted"/>